<dbReference type="Gene3D" id="3.30.450.20">
    <property type="entry name" value="PAS domain"/>
    <property type="match status" value="2"/>
</dbReference>
<dbReference type="RefSeq" id="WP_047251172.1">
    <property type="nucleotide sequence ID" value="NZ_CP011367.1"/>
</dbReference>
<dbReference type="PANTHER" id="PTHR44757:SF2">
    <property type="entry name" value="BIOFILM ARCHITECTURE MAINTENANCE PROTEIN MBAA"/>
    <property type="match status" value="1"/>
</dbReference>
<dbReference type="GO" id="GO:0006355">
    <property type="term" value="P:regulation of DNA-templated transcription"/>
    <property type="evidence" value="ECO:0007669"/>
    <property type="project" value="InterPro"/>
</dbReference>
<feature type="transmembrane region" description="Helical" evidence="7">
    <location>
        <begin position="286"/>
        <end position="304"/>
    </location>
</feature>
<protein>
    <submittedName>
        <fullName evidence="10">Diguanylate cyclase</fullName>
    </submittedName>
</protein>
<dbReference type="InterPro" id="IPR029787">
    <property type="entry name" value="Nucleotide_cyclase"/>
</dbReference>
<evidence type="ECO:0000256" key="4">
    <source>
        <dbReference type="ARBA" id="ARBA00022989"/>
    </source>
</evidence>
<dbReference type="SUPFAM" id="SSF55785">
    <property type="entry name" value="PYP-like sensor domain (PAS domain)"/>
    <property type="match status" value="2"/>
</dbReference>
<evidence type="ECO:0000259" key="9">
    <source>
        <dbReference type="PROSITE" id="PS50887"/>
    </source>
</evidence>
<dbReference type="PROSITE" id="PS50839">
    <property type="entry name" value="CHASE"/>
    <property type="match status" value="1"/>
</dbReference>
<feature type="region of interest" description="Disordered" evidence="6">
    <location>
        <begin position="1"/>
        <end position="26"/>
    </location>
</feature>
<keyword evidence="3 7" id="KW-0812">Transmembrane</keyword>
<evidence type="ECO:0000256" key="2">
    <source>
        <dbReference type="ARBA" id="ARBA00004370"/>
    </source>
</evidence>
<dbReference type="OrthoDB" id="9812260at2"/>
<dbReference type="Gene3D" id="3.30.450.350">
    <property type="entry name" value="CHASE domain"/>
    <property type="match status" value="1"/>
</dbReference>
<dbReference type="InterPro" id="IPR013767">
    <property type="entry name" value="PAS_fold"/>
</dbReference>
<dbReference type="InterPro" id="IPR035965">
    <property type="entry name" value="PAS-like_dom_sf"/>
</dbReference>
<evidence type="ECO:0000259" key="8">
    <source>
        <dbReference type="PROSITE" id="PS50839"/>
    </source>
</evidence>
<dbReference type="CDD" id="cd00130">
    <property type="entry name" value="PAS"/>
    <property type="match status" value="1"/>
</dbReference>
<dbReference type="Pfam" id="PF03924">
    <property type="entry name" value="CHASE"/>
    <property type="match status" value="1"/>
</dbReference>
<feature type="transmembrane region" description="Helical" evidence="7">
    <location>
        <begin position="29"/>
        <end position="50"/>
    </location>
</feature>
<dbReference type="Gene3D" id="3.30.70.270">
    <property type="match status" value="1"/>
</dbReference>
<dbReference type="Proteomes" id="UP000064201">
    <property type="component" value="Chromosome"/>
</dbReference>
<accession>A0A0G3G3V9</accession>
<dbReference type="GO" id="GO:0007165">
    <property type="term" value="P:signal transduction"/>
    <property type="evidence" value="ECO:0007669"/>
    <property type="project" value="UniProtKB-ARBA"/>
</dbReference>
<dbReference type="InterPro" id="IPR000160">
    <property type="entry name" value="GGDEF_dom"/>
</dbReference>
<evidence type="ECO:0000256" key="5">
    <source>
        <dbReference type="ARBA" id="ARBA00023136"/>
    </source>
</evidence>
<evidence type="ECO:0000313" key="10">
    <source>
        <dbReference type="EMBL" id="AKJ95094.1"/>
    </source>
</evidence>
<evidence type="ECO:0000256" key="7">
    <source>
        <dbReference type="SAM" id="Phobius"/>
    </source>
</evidence>
<dbReference type="SMART" id="SM01079">
    <property type="entry name" value="CHASE"/>
    <property type="match status" value="1"/>
</dbReference>
<dbReference type="SMART" id="SM00091">
    <property type="entry name" value="PAS"/>
    <property type="match status" value="2"/>
</dbReference>
<dbReference type="InterPro" id="IPR052155">
    <property type="entry name" value="Biofilm_reg_signaling"/>
</dbReference>
<dbReference type="NCBIfam" id="TIGR00229">
    <property type="entry name" value="sensory_box"/>
    <property type="match status" value="1"/>
</dbReference>
<evidence type="ECO:0000256" key="1">
    <source>
        <dbReference type="ARBA" id="ARBA00001946"/>
    </source>
</evidence>
<dbReference type="AlphaFoldDB" id="A0A0G3G3V9"/>
<dbReference type="GO" id="GO:0003824">
    <property type="term" value="F:catalytic activity"/>
    <property type="evidence" value="ECO:0007669"/>
    <property type="project" value="UniProtKB-ARBA"/>
</dbReference>
<dbReference type="STRING" id="106634.TVD_06845"/>
<reference evidence="10 11" key="1">
    <citation type="submission" date="2015-04" db="EMBL/GenBank/DDBJ databases">
        <title>Complete Sequence for the Genome of the Thioalkalivibrio versutus D301.</title>
        <authorList>
            <person name="Mu T."/>
            <person name="Zhou J."/>
            <person name="Xu X."/>
        </authorList>
    </citation>
    <scope>NUCLEOTIDE SEQUENCE [LARGE SCALE GENOMIC DNA]</scope>
    <source>
        <strain evidence="10 11">D301</strain>
    </source>
</reference>
<dbReference type="EMBL" id="CP011367">
    <property type="protein sequence ID" value="AKJ95094.1"/>
    <property type="molecule type" value="Genomic_DNA"/>
</dbReference>
<dbReference type="Pfam" id="PF00989">
    <property type="entry name" value="PAS"/>
    <property type="match status" value="1"/>
</dbReference>
<dbReference type="PROSITE" id="PS50887">
    <property type="entry name" value="GGDEF"/>
    <property type="match status" value="1"/>
</dbReference>
<dbReference type="PANTHER" id="PTHR44757">
    <property type="entry name" value="DIGUANYLATE CYCLASE DGCP"/>
    <property type="match status" value="1"/>
</dbReference>
<evidence type="ECO:0000256" key="6">
    <source>
        <dbReference type="SAM" id="MobiDB-lite"/>
    </source>
</evidence>
<dbReference type="CDD" id="cd01949">
    <property type="entry name" value="GGDEF"/>
    <property type="match status" value="1"/>
</dbReference>
<feature type="domain" description="GGDEF" evidence="9">
    <location>
        <begin position="605"/>
        <end position="743"/>
    </location>
</feature>
<feature type="domain" description="CHASE" evidence="8">
    <location>
        <begin position="131"/>
        <end position="272"/>
    </location>
</feature>
<dbReference type="InterPro" id="IPR000014">
    <property type="entry name" value="PAS"/>
</dbReference>
<evidence type="ECO:0000256" key="3">
    <source>
        <dbReference type="ARBA" id="ARBA00022692"/>
    </source>
</evidence>
<comment type="subcellular location">
    <subcellularLocation>
        <location evidence="2">Membrane</location>
    </subcellularLocation>
</comment>
<organism evidence="10 11">
    <name type="scientific">Thioalkalivibrio versutus</name>
    <dbReference type="NCBI Taxonomy" id="106634"/>
    <lineage>
        <taxon>Bacteria</taxon>
        <taxon>Pseudomonadati</taxon>
        <taxon>Pseudomonadota</taxon>
        <taxon>Gammaproteobacteria</taxon>
        <taxon>Chromatiales</taxon>
        <taxon>Ectothiorhodospiraceae</taxon>
        <taxon>Thioalkalivibrio</taxon>
    </lineage>
</organism>
<feature type="compositionally biased region" description="Polar residues" evidence="6">
    <location>
        <begin position="1"/>
        <end position="10"/>
    </location>
</feature>
<dbReference type="SUPFAM" id="SSF55073">
    <property type="entry name" value="Nucleotide cyclase"/>
    <property type="match status" value="1"/>
</dbReference>
<sequence>MPQSTDTTEGSEARPAAQPADARTTEPHISGPVVAALIAGLLFALLFVAIDQGWKQQMADRYQQAVVSEASSLRTQLESVLNGTVHATIGLAAYAYVHPDLTEDDFDRAADRLYRSQPELIRSLTLARGEILALVYPRDGNEDAIGLNLAEHPEQGASYQQVLESRQTVVAGPWTLAQGGRGLLVRAPVLTDPEDPPALANPWTLSSIALDFETILSKAGLAPRPPSLQLALRGLDGTGADGEVFYNPEQIDVASAPLALDVSFAGGQWQMLAHPVPNPSATERPAAWWVMGVVGLLAVSGYTFRVGEGIRQRREALTRYQALVNRLADATLVVAGRRVLWANPAFTRMTGLSPDPGQTLSALGVIQADDRRRLPPALDFSMALEDPRGREIRVHTADGAQRFHLLRWVPIDWEGQRAFLLSFVDVHDNRMLFDALSEARDLQDALFEAMPGDALVIDDTGLVRAVFGEARRGQAPQHTAAGHTLAELLPDEVAQRFSGVVRRALREGELQEIQYRLQASVFHGGETSPSMEATRWYEARVRPIDAPFEGSSAVVWHALDVTERKQLEDRMQALAWEDPLTGTANRAALDRAFPRLAARADRKEGQLALLFIDLDRFKPVNDQYGHAVGDELLRQLAQRLASSLRSDDLLVRLGGDEFIVLSAPLNRREEAGRLIERLQAAFRQPFELHPGHMEPVEESLSCSIGVAFYPRDGQRLADLMMAADHAMYRVKAAGRNDVSYASEAAPESGTE</sequence>
<comment type="cofactor">
    <cofactor evidence="1">
        <name>Mg(2+)</name>
        <dbReference type="ChEBI" id="CHEBI:18420"/>
    </cofactor>
</comment>
<dbReference type="NCBIfam" id="TIGR00254">
    <property type="entry name" value="GGDEF"/>
    <property type="match status" value="1"/>
</dbReference>
<name>A0A0G3G3V9_9GAMM</name>
<keyword evidence="5 7" id="KW-0472">Membrane</keyword>
<dbReference type="InterPro" id="IPR006189">
    <property type="entry name" value="CHASE_dom"/>
</dbReference>
<dbReference type="KEGG" id="tvr:TVD_06845"/>
<evidence type="ECO:0000313" key="11">
    <source>
        <dbReference type="Proteomes" id="UP000064201"/>
    </source>
</evidence>
<dbReference type="GO" id="GO:0016020">
    <property type="term" value="C:membrane"/>
    <property type="evidence" value="ECO:0007669"/>
    <property type="project" value="UniProtKB-SubCell"/>
</dbReference>
<dbReference type="Pfam" id="PF08448">
    <property type="entry name" value="PAS_4"/>
    <property type="match status" value="1"/>
</dbReference>
<dbReference type="Pfam" id="PF00990">
    <property type="entry name" value="GGDEF"/>
    <property type="match status" value="1"/>
</dbReference>
<dbReference type="InterPro" id="IPR042240">
    <property type="entry name" value="CHASE_sf"/>
</dbReference>
<proteinExistence type="predicted"/>
<dbReference type="PATRIC" id="fig|106634.4.peg.1402"/>
<gene>
    <name evidence="10" type="ORF">TVD_06845</name>
</gene>
<dbReference type="SMART" id="SM00267">
    <property type="entry name" value="GGDEF"/>
    <property type="match status" value="1"/>
</dbReference>
<keyword evidence="11" id="KW-1185">Reference proteome</keyword>
<dbReference type="InterPro" id="IPR043128">
    <property type="entry name" value="Rev_trsase/Diguanyl_cyclase"/>
</dbReference>
<dbReference type="InterPro" id="IPR013656">
    <property type="entry name" value="PAS_4"/>
</dbReference>
<keyword evidence="4 7" id="KW-1133">Transmembrane helix</keyword>
<dbReference type="FunFam" id="3.30.70.270:FF:000001">
    <property type="entry name" value="Diguanylate cyclase domain protein"/>
    <property type="match status" value="1"/>
</dbReference>